<proteinExistence type="predicted"/>
<sequence length="135" mass="14244">MALQKGRDMLLKIHDGTAYVTVAGLRARTVSLNAKTVDVTDSQSPNGWRELMAGAGVKALSVSGSGVFKDAASDAIMREAFFAQTARNWQIIVPDFGQFSGAFLIASLDYAGDHDAEATFALTLASAGEVVFDAL</sequence>
<dbReference type="RefSeq" id="WP_272748142.1">
    <property type="nucleotide sequence ID" value="NZ_JAQQKX010000007.1"/>
</dbReference>
<evidence type="ECO:0000313" key="1">
    <source>
        <dbReference type="EMBL" id="MDC7683676.1"/>
    </source>
</evidence>
<comment type="caution">
    <text evidence="1">The sequence shown here is derived from an EMBL/GenBank/DDBJ whole genome shotgun (WGS) entry which is preliminary data.</text>
</comment>
<dbReference type="Gene3D" id="4.10.410.40">
    <property type="match status" value="1"/>
</dbReference>
<gene>
    <name evidence="1" type="ORF">PQU92_10330</name>
</gene>
<dbReference type="EMBL" id="JAQQKX010000007">
    <property type="protein sequence ID" value="MDC7683676.1"/>
    <property type="molecule type" value="Genomic_DNA"/>
</dbReference>
<accession>A0ABT5HW68</accession>
<protein>
    <submittedName>
        <fullName evidence="1">Phage major tail protein, TP901-1 family</fullName>
    </submittedName>
</protein>
<name>A0ABT5HW68_9CAUL</name>
<dbReference type="Proteomes" id="UP001214854">
    <property type="component" value="Unassembled WGS sequence"/>
</dbReference>
<dbReference type="PRINTS" id="PR01996">
    <property type="entry name" value="MTP1FAMILY"/>
</dbReference>
<dbReference type="NCBIfam" id="TIGR02126">
    <property type="entry name" value="phgtail_TP901_1"/>
    <property type="match status" value="1"/>
</dbReference>
<keyword evidence="2" id="KW-1185">Reference proteome</keyword>
<evidence type="ECO:0000313" key="2">
    <source>
        <dbReference type="Proteomes" id="UP001214854"/>
    </source>
</evidence>
<organism evidence="1 2">
    <name type="scientific">Asticcacaulis aquaticus</name>
    <dbReference type="NCBI Taxonomy" id="2984212"/>
    <lineage>
        <taxon>Bacteria</taxon>
        <taxon>Pseudomonadati</taxon>
        <taxon>Pseudomonadota</taxon>
        <taxon>Alphaproteobacteria</taxon>
        <taxon>Caulobacterales</taxon>
        <taxon>Caulobacteraceae</taxon>
        <taxon>Asticcacaulis</taxon>
    </lineage>
</organism>
<reference evidence="1 2" key="1">
    <citation type="submission" date="2023-01" db="EMBL/GenBank/DDBJ databases">
        <title>Novel species of the genus Asticcacaulis isolated from rivers.</title>
        <authorList>
            <person name="Lu H."/>
        </authorList>
    </citation>
    <scope>NUCLEOTIDE SEQUENCE [LARGE SCALE GENOMIC DNA]</scope>
    <source>
        <strain evidence="1 2">BYS171W</strain>
    </source>
</reference>
<dbReference type="InterPro" id="IPR022344">
    <property type="entry name" value="GTA_major-tail"/>
</dbReference>
<dbReference type="InterPro" id="IPR011855">
    <property type="entry name" value="Phgtail_TP901_1"/>
</dbReference>
<dbReference type="Pfam" id="PF06199">
    <property type="entry name" value="Phage_tail_2"/>
    <property type="match status" value="1"/>
</dbReference>